<keyword evidence="3 7" id="KW-0547">Nucleotide-binding</keyword>
<dbReference type="Proteomes" id="UP000053235">
    <property type="component" value="Unassembled WGS sequence"/>
</dbReference>
<evidence type="ECO:0000256" key="5">
    <source>
        <dbReference type="ARBA" id="ARBA00022840"/>
    </source>
</evidence>
<dbReference type="GO" id="GO:0004818">
    <property type="term" value="F:glutamate-tRNA ligase activity"/>
    <property type="evidence" value="ECO:0007669"/>
    <property type="project" value="UniProtKB-EC"/>
</dbReference>
<evidence type="ECO:0000313" key="10">
    <source>
        <dbReference type="Proteomes" id="UP000053235"/>
    </source>
</evidence>
<keyword evidence="6 7" id="KW-0030">Aminoacyl-tRNA synthetase</keyword>
<dbReference type="InterPro" id="IPR020058">
    <property type="entry name" value="Glu/Gln-tRNA-synth_Ib_cat-dom"/>
</dbReference>
<evidence type="ECO:0000256" key="1">
    <source>
        <dbReference type="ARBA" id="ARBA00022598"/>
    </source>
</evidence>
<dbReference type="PANTHER" id="PTHR43311">
    <property type="entry name" value="GLUTAMATE--TRNA LIGASE"/>
    <property type="match status" value="1"/>
</dbReference>
<protein>
    <submittedName>
        <fullName evidence="9">Glutamate--tRNA ligase</fullName>
        <ecNumber evidence="9">6.1.1.17</ecNumber>
    </submittedName>
</protein>
<dbReference type="InterPro" id="IPR001412">
    <property type="entry name" value="aa-tRNA-synth_I_CS"/>
</dbReference>
<evidence type="ECO:0000256" key="3">
    <source>
        <dbReference type="ARBA" id="ARBA00022741"/>
    </source>
</evidence>
<dbReference type="STRING" id="388408.LAX5112_02237"/>
<sequence>MIGTVSRKRPAASNQPFSSFMTEPVFRFAPSPNGHLHLGHALSALLNARAAVALHGRFLVRVEDIDQTRCTPDLERDMFEDLAWLGVPLNEPVLRQSEAFPHYRSALEKLQDLGLVYPAYLTRAEIKRFVVAFEEKGIPWPRDPDGAPLYPGDDAVLSEAEIQERAQSDAPFALRLDMTAALGRIDEPLTWQEFGAEGPSLFEPAKTIAADAASWGDVVLARKDTPTSYHLSVVVDDARQGITDVLRGQDLYAATSVHRVLQHLLNLPEPRFRHHRLILGEDGRKLSKSNQDTSLRSLRESGVTHVELRRRIGL</sequence>
<dbReference type="EMBL" id="CXWD01000007">
    <property type="protein sequence ID" value="CTQ69756.1"/>
    <property type="molecule type" value="Genomic_DNA"/>
</dbReference>
<dbReference type="GO" id="GO:0005829">
    <property type="term" value="C:cytosol"/>
    <property type="evidence" value="ECO:0007669"/>
    <property type="project" value="TreeGrafter"/>
</dbReference>
<dbReference type="InterPro" id="IPR000924">
    <property type="entry name" value="Glu/Gln-tRNA-synth"/>
</dbReference>
<comment type="similarity">
    <text evidence="7">Belongs to the class-I aminoacyl-tRNA synthetase family.</text>
</comment>
<name>A0A0M7A5R1_9HYPH</name>
<keyword evidence="7" id="KW-0648">Protein biosynthesis</keyword>
<dbReference type="NCBIfam" id="NF004315">
    <property type="entry name" value="PRK05710.1-4"/>
    <property type="match status" value="1"/>
</dbReference>
<evidence type="ECO:0000256" key="4">
    <source>
        <dbReference type="ARBA" id="ARBA00022833"/>
    </source>
</evidence>
<evidence type="ECO:0000313" key="9">
    <source>
        <dbReference type="EMBL" id="CTQ69756.1"/>
    </source>
</evidence>
<dbReference type="AlphaFoldDB" id="A0A0M7A5R1"/>
<keyword evidence="2" id="KW-0479">Metal-binding</keyword>
<gene>
    <name evidence="9" type="primary">gltX_1</name>
    <name evidence="9" type="ORF">LAX5112_02237</name>
</gene>
<evidence type="ECO:0000256" key="7">
    <source>
        <dbReference type="RuleBase" id="RU363037"/>
    </source>
</evidence>
<dbReference type="GO" id="GO:0006424">
    <property type="term" value="P:glutamyl-tRNA aminoacylation"/>
    <property type="evidence" value="ECO:0007669"/>
    <property type="project" value="TreeGrafter"/>
</dbReference>
<dbReference type="Gene3D" id="3.40.50.620">
    <property type="entry name" value="HUPs"/>
    <property type="match status" value="1"/>
</dbReference>
<dbReference type="SUPFAM" id="SSF52374">
    <property type="entry name" value="Nucleotidylyl transferase"/>
    <property type="match status" value="1"/>
</dbReference>
<keyword evidence="10" id="KW-1185">Reference proteome</keyword>
<feature type="domain" description="Glutamyl/glutaminyl-tRNA synthetase class Ib catalytic" evidence="8">
    <location>
        <begin position="26"/>
        <end position="305"/>
    </location>
</feature>
<dbReference type="PANTHER" id="PTHR43311:SF1">
    <property type="entry name" value="GLUTAMYL-Q TRNA(ASP) SYNTHETASE"/>
    <property type="match status" value="1"/>
</dbReference>
<dbReference type="PRINTS" id="PR00987">
    <property type="entry name" value="TRNASYNTHGLU"/>
</dbReference>
<evidence type="ECO:0000256" key="6">
    <source>
        <dbReference type="ARBA" id="ARBA00023146"/>
    </source>
</evidence>
<dbReference type="Pfam" id="PF00749">
    <property type="entry name" value="tRNA-synt_1c"/>
    <property type="match status" value="1"/>
</dbReference>
<dbReference type="InterPro" id="IPR014729">
    <property type="entry name" value="Rossmann-like_a/b/a_fold"/>
</dbReference>
<dbReference type="PROSITE" id="PS00178">
    <property type="entry name" value="AA_TRNA_LIGASE_I"/>
    <property type="match status" value="1"/>
</dbReference>
<reference evidence="10" key="1">
    <citation type="submission" date="2015-07" db="EMBL/GenBank/DDBJ databases">
        <authorList>
            <person name="Rodrigo-Torres Lidia"/>
            <person name="Arahal R.David."/>
        </authorList>
    </citation>
    <scope>NUCLEOTIDE SEQUENCE [LARGE SCALE GENOMIC DNA]</scope>
    <source>
        <strain evidence="10">CECT 5112</strain>
    </source>
</reference>
<proteinExistence type="inferred from homology"/>
<accession>A0A0M7A5R1</accession>
<dbReference type="EC" id="6.1.1.17" evidence="9"/>
<dbReference type="GO" id="GO:0005524">
    <property type="term" value="F:ATP binding"/>
    <property type="evidence" value="ECO:0007669"/>
    <property type="project" value="UniProtKB-KW"/>
</dbReference>
<keyword evidence="4" id="KW-0862">Zinc</keyword>
<dbReference type="InterPro" id="IPR049940">
    <property type="entry name" value="GluQ/Sye"/>
</dbReference>
<evidence type="ECO:0000259" key="8">
    <source>
        <dbReference type="Pfam" id="PF00749"/>
    </source>
</evidence>
<keyword evidence="5 7" id="KW-0067">ATP-binding</keyword>
<evidence type="ECO:0000256" key="2">
    <source>
        <dbReference type="ARBA" id="ARBA00022723"/>
    </source>
</evidence>
<keyword evidence="1 7" id="KW-0436">Ligase</keyword>
<organism evidence="9 10">
    <name type="scientific">Roseibium alexandrii</name>
    <dbReference type="NCBI Taxonomy" id="388408"/>
    <lineage>
        <taxon>Bacteria</taxon>
        <taxon>Pseudomonadati</taxon>
        <taxon>Pseudomonadota</taxon>
        <taxon>Alphaproteobacteria</taxon>
        <taxon>Hyphomicrobiales</taxon>
        <taxon>Stappiaceae</taxon>
        <taxon>Roseibium</taxon>
    </lineage>
</organism>